<keyword evidence="5 7" id="KW-0808">Transferase</keyword>
<dbReference type="HAMAP" id="MF_01109">
    <property type="entry name" value="OTCase"/>
    <property type="match status" value="1"/>
</dbReference>
<dbReference type="RefSeq" id="WP_408976861.1">
    <property type="nucleotide sequence ID" value="NZ_JBJUVG010000002.1"/>
</dbReference>
<comment type="caution">
    <text evidence="10">The sequence shown here is derived from an EMBL/GenBank/DDBJ whole genome shotgun (WGS) entry which is preliminary data.</text>
</comment>
<keyword evidence="7" id="KW-0963">Cytoplasm</keyword>
<feature type="binding site" evidence="7">
    <location>
        <begin position="230"/>
        <end position="231"/>
    </location>
    <ligand>
        <name>L-ornithine</name>
        <dbReference type="ChEBI" id="CHEBI:46911"/>
    </ligand>
</feature>
<evidence type="ECO:0000256" key="3">
    <source>
        <dbReference type="ARBA" id="ARBA00013007"/>
    </source>
</evidence>
<proteinExistence type="inferred from homology"/>
<dbReference type="PANTHER" id="PTHR45753">
    <property type="entry name" value="ORNITHINE CARBAMOYLTRANSFERASE, MITOCHONDRIAL"/>
    <property type="match status" value="1"/>
</dbReference>
<feature type="domain" description="Aspartate/ornithine carbamoyltransferase carbamoyl-P binding" evidence="9">
    <location>
        <begin position="7"/>
        <end position="147"/>
    </location>
</feature>
<keyword evidence="11" id="KW-1185">Reference proteome</keyword>
<dbReference type="PROSITE" id="PS00097">
    <property type="entry name" value="CARBAMOYLTRANSFERASE"/>
    <property type="match status" value="1"/>
</dbReference>
<feature type="binding site" evidence="7">
    <location>
        <position position="83"/>
    </location>
    <ligand>
        <name>carbamoyl phosphate</name>
        <dbReference type="ChEBI" id="CHEBI:58228"/>
    </ligand>
</feature>
<feature type="binding site" evidence="7">
    <location>
        <begin position="266"/>
        <end position="267"/>
    </location>
    <ligand>
        <name>carbamoyl phosphate</name>
        <dbReference type="ChEBI" id="CHEBI:58228"/>
    </ligand>
</feature>
<evidence type="ECO:0000256" key="7">
    <source>
        <dbReference type="HAMAP-Rule" id="MF_01109"/>
    </source>
</evidence>
<comment type="pathway">
    <text evidence="1">Amino-acid biosynthesis; L-arginine biosynthesis; L-arginine from L-ornithine and carbamoyl phosphate: step 1/3.</text>
</comment>
<evidence type="ECO:0000256" key="6">
    <source>
        <dbReference type="ARBA" id="ARBA00048772"/>
    </source>
</evidence>
<comment type="similarity">
    <text evidence="2 7">Belongs to the aspartate/ornithine carbamoyltransferase superfamily. OTCase family.</text>
</comment>
<feature type="domain" description="Aspartate/ornithine carbamoyltransferase Asp/Orn-binding" evidence="8">
    <location>
        <begin position="153"/>
        <end position="304"/>
    </location>
</feature>
<evidence type="ECO:0000259" key="8">
    <source>
        <dbReference type="Pfam" id="PF00185"/>
    </source>
</evidence>
<dbReference type="GO" id="GO:0004585">
    <property type="term" value="F:ornithine carbamoyltransferase activity"/>
    <property type="evidence" value="ECO:0007669"/>
    <property type="project" value="UniProtKB-EC"/>
</dbReference>
<name>A0ABW9GX85_9FIRM</name>
<dbReference type="InterPro" id="IPR024904">
    <property type="entry name" value="OTCase_ArgI"/>
</dbReference>
<dbReference type="PRINTS" id="PR00100">
    <property type="entry name" value="AOTCASE"/>
</dbReference>
<evidence type="ECO:0000313" key="10">
    <source>
        <dbReference type="EMBL" id="MFM9413247.1"/>
    </source>
</evidence>
<feature type="binding site" evidence="7">
    <location>
        <position position="294"/>
    </location>
    <ligand>
        <name>carbamoyl phosphate</name>
        <dbReference type="ChEBI" id="CHEBI:58228"/>
    </ligand>
</feature>
<evidence type="ECO:0000256" key="1">
    <source>
        <dbReference type="ARBA" id="ARBA00004975"/>
    </source>
</evidence>
<dbReference type="SUPFAM" id="SSF53671">
    <property type="entry name" value="Aspartate/ornithine carbamoyltransferase"/>
    <property type="match status" value="1"/>
</dbReference>
<protein>
    <recommendedName>
        <fullName evidence="4 7">Ornithine carbamoyltransferase</fullName>
        <shortName evidence="7">OTCase</shortName>
        <ecNumber evidence="3 7">2.1.3.3</ecNumber>
    </recommendedName>
</protein>
<feature type="binding site" evidence="7">
    <location>
        <position position="226"/>
    </location>
    <ligand>
        <name>L-ornithine</name>
        <dbReference type="ChEBI" id="CHEBI:46911"/>
    </ligand>
</feature>
<evidence type="ECO:0000256" key="2">
    <source>
        <dbReference type="ARBA" id="ARBA00007805"/>
    </source>
</evidence>
<dbReference type="Pfam" id="PF02729">
    <property type="entry name" value="OTCace_N"/>
    <property type="match status" value="1"/>
</dbReference>
<dbReference type="NCBIfam" id="NF001986">
    <property type="entry name" value="PRK00779.1"/>
    <property type="match status" value="1"/>
</dbReference>
<dbReference type="InterPro" id="IPR006132">
    <property type="entry name" value="Asp/Orn_carbamoyltranf_P-bd"/>
</dbReference>
<dbReference type="PRINTS" id="PR00102">
    <property type="entry name" value="OTCASE"/>
</dbReference>
<comment type="catalytic activity">
    <reaction evidence="6 7">
        <text>carbamoyl phosphate + L-ornithine = L-citrulline + phosphate + H(+)</text>
        <dbReference type="Rhea" id="RHEA:19513"/>
        <dbReference type="ChEBI" id="CHEBI:15378"/>
        <dbReference type="ChEBI" id="CHEBI:43474"/>
        <dbReference type="ChEBI" id="CHEBI:46911"/>
        <dbReference type="ChEBI" id="CHEBI:57743"/>
        <dbReference type="ChEBI" id="CHEBI:58228"/>
        <dbReference type="EC" id="2.1.3.3"/>
    </reaction>
</comment>
<evidence type="ECO:0000256" key="5">
    <source>
        <dbReference type="ARBA" id="ARBA00022679"/>
    </source>
</evidence>
<dbReference type="InterPro" id="IPR006130">
    <property type="entry name" value="Asp/Orn_carbamoylTrfase"/>
</dbReference>
<feature type="binding site" evidence="7">
    <location>
        <begin position="56"/>
        <end position="59"/>
    </location>
    <ligand>
        <name>carbamoyl phosphate</name>
        <dbReference type="ChEBI" id="CHEBI:58228"/>
    </ligand>
</feature>
<feature type="binding site" evidence="7">
    <location>
        <begin position="134"/>
        <end position="137"/>
    </location>
    <ligand>
        <name>carbamoyl phosphate</name>
        <dbReference type="ChEBI" id="CHEBI:58228"/>
    </ligand>
</feature>
<dbReference type="Gene3D" id="3.40.50.1370">
    <property type="entry name" value="Aspartate/ornithine carbamoyltransferase"/>
    <property type="match status" value="2"/>
</dbReference>
<evidence type="ECO:0000259" key="9">
    <source>
        <dbReference type="Pfam" id="PF02729"/>
    </source>
</evidence>
<feature type="binding site" evidence="7">
    <location>
        <position position="165"/>
    </location>
    <ligand>
        <name>L-ornithine</name>
        <dbReference type="ChEBI" id="CHEBI:46911"/>
    </ligand>
</feature>
<sequence>MSTLKGRDFLALADFTGAEIELLVDTGLLLKKQLKEGTPHDHLKGKSLAMIFEKSSTRTRMAFEVGMYQLGGQALFLSSRDLQIGRGESIADTARVMSRYVDGILIRTYKQSDVVDLAAYADVPVINGLTDWSHPTQVIADFMTIKEHKGQLEGLKIAYVGDGNNMLHSLYIGGAQVGMSVAAACPIGYEPDASVVKAAQAAGQETITLTTDPHEAVQDADIIYTDTWASMGQESEKAERQKIFKDYQVNAALMAKARPGAIFMHCLPAYRGLEVTEDVLEGPSSVVFDEAENRLHAHKAIMASIIN</sequence>
<dbReference type="InterPro" id="IPR036901">
    <property type="entry name" value="Asp/Orn_carbamoylTrfase_sf"/>
</dbReference>
<dbReference type="EC" id="2.1.3.3" evidence="3 7"/>
<dbReference type="EMBL" id="JBJUVG010000002">
    <property type="protein sequence ID" value="MFM9413247.1"/>
    <property type="molecule type" value="Genomic_DNA"/>
</dbReference>
<accession>A0ABW9GX85</accession>
<dbReference type="Pfam" id="PF00185">
    <property type="entry name" value="OTCace"/>
    <property type="match status" value="1"/>
</dbReference>
<evidence type="ECO:0000256" key="4">
    <source>
        <dbReference type="ARBA" id="ARBA00016634"/>
    </source>
</evidence>
<comment type="subcellular location">
    <subcellularLocation>
        <location evidence="7">Cytoplasm</location>
    </subcellularLocation>
</comment>
<dbReference type="PANTHER" id="PTHR45753:SF3">
    <property type="entry name" value="ORNITHINE TRANSCARBAMYLASE, MITOCHONDRIAL"/>
    <property type="match status" value="1"/>
</dbReference>
<organism evidence="10 11">
    <name type="scientific">Peptococcus simiae</name>
    <dbReference type="NCBI Taxonomy" id="1643805"/>
    <lineage>
        <taxon>Bacteria</taxon>
        <taxon>Bacillati</taxon>
        <taxon>Bacillota</taxon>
        <taxon>Clostridia</taxon>
        <taxon>Eubacteriales</taxon>
        <taxon>Peptococcaceae</taxon>
        <taxon>Peptococcus</taxon>
    </lineage>
</organism>
<gene>
    <name evidence="10" type="primary">argF</name>
    <name evidence="10" type="ORF">ACKQTC_02545</name>
</gene>
<evidence type="ECO:0000313" key="11">
    <source>
        <dbReference type="Proteomes" id="UP001631949"/>
    </source>
</evidence>
<dbReference type="NCBIfam" id="TIGR00658">
    <property type="entry name" value="orni_carb_tr"/>
    <property type="match status" value="1"/>
</dbReference>
<feature type="binding site" evidence="7">
    <location>
        <position position="107"/>
    </location>
    <ligand>
        <name>carbamoyl phosphate</name>
        <dbReference type="ChEBI" id="CHEBI:58228"/>
    </ligand>
</feature>
<dbReference type="InterPro" id="IPR006131">
    <property type="entry name" value="Asp_carbamoyltransf_Asp/Orn-bd"/>
</dbReference>
<reference evidence="10 11" key="1">
    <citation type="journal article" date="2016" name="Int. J. Syst. Evol. Microbiol.">
        <title>Peptococcus simiae sp. nov., isolated from rhesus macaque faeces and emended description of the genus Peptococcus.</title>
        <authorList>
            <person name="Shkoporov A.N."/>
            <person name="Efimov B.A."/>
            <person name="Kondova I."/>
            <person name="Ouwerling B."/>
            <person name="Chaplin A.V."/>
            <person name="Shcherbakova V.A."/>
            <person name="Langermans J.A.M."/>
        </authorList>
    </citation>
    <scope>NUCLEOTIDE SEQUENCE [LARGE SCALE GENOMIC DNA]</scope>
    <source>
        <strain evidence="10 11">M108</strain>
    </source>
</reference>
<dbReference type="InterPro" id="IPR002292">
    <property type="entry name" value="Orn/put_carbamltrans"/>
</dbReference>
<dbReference type="Proteomes" id="UP001631949">
    <property type="component" value="Unassembled WGS sequence"/>
</dbReference>